<dbReference type="AlphaFoldDB" id="A0A6P0G9Q7"/>
<dbReference type="Proteomes" id="UP000471126">
    <property type="component" value="Unassembled WGS sequence"/>
</dbReference>
<dbReference type="SUPFAM" id="SSF52980">
    <property type="entry name" value="Restriction endonuclease-like"/>
    <property type="match status" value="1"/>
</dbReference>
<dbReference type="EMBL" id="JAAGWE010000005">
    <property type="protein sequence ID" value="NEM04926.1"/>
    <property type="molecule type" value="Genomic_DNA"/>
</dbReference>
<dbReference type="Gene3D" id="3.40.960.10">
    <property type="entry name" value="VSR Endonuclease"/>
    <property type="match status" value="1"/>
</dbReference>
<name>A0A6P0G9Q7_9ACTN</name>
<dbReference type="Pfam" id="PF04480">
    <property type="entry name" value="DUF559"/>
    <property type="match status" value="1"/>
</dbReference>
<evidence type="ECO:0000313" key="2">
    <source>
        <dbReference type="EMBL" id="NEM04926.1"/>
    </source>
</evidence>
<feature type="domain" description="DUF559" evidence="1">
    <location>
        <begin position="212"/>
        <end position="273"/>
    </location>
</feature>
<dbReference type="RefSeq" id="WP_163475134.1">
    <property type="nucleotide sequence ID" value="NZ_JAAGWE010000005.1"/>
</dbReference>
<evidence type="ECO:0000259" key="1">
    <source>
        <dbReference type="Pfam" id="PF04480"/>
    </source>
</evidence>
<protein>
    <submittedName>
        <fullName evidence="2">DUF559 domain-containing protein</fullName>
    </submittedName>
</protein>
<organism evidence="2 3">
    <name type="scientific">Geodermatophilus normandii</name>
    <dbReference type="NCBI Taxonomy" id="1137989"/>
    <lineage>
        <taxon>Bacteria</taxon>
        <taxon>Bacillati</taxon>
        <taxon>Actinomycetota</taxon>
        <taxon>Actinomycetes</taxon>
        <taxon>Geodermatophilales</taxon>
        <taxon>Geodermatophilaceae</taxon>
        <taxon>Geodermatophilus</taxon>
    </lineage>
</organism>
<sequence length="277" mass="29590">MPRDVLDAGLLSPSALRSSAWRRLYRSVYADAELPDGPDLRISGACLLMPAAAVFSGRTAAHLHGVGELVDVGTPVEVSVPTDARLGPVAGLRVRRTALPATDVTVVRRRPCTTGTRTALDIARTEPLVEAVAALDVLLARGVVDRAGLRRSLDATPSPRGVRRAGRAVELADPRAESLPESRVRVLLALAGMDAVPQYTVRGADGDFVARVDLAFPEHRLAVEYDGAWHGEAGQLGRDRRRLNRLTAAGWRVVFVTAADLRDPDGLVARVAEALGR</sequence>
<evidence type="ECO:0000313" key="3">
    <source>
        <dbReference type="Proteomes" id="UP000471126"/>
    </source>
</evidence>
<reference evidence="2 3" key="1">
    <citation type="submission" date="2019-12" db="EMBL/GenBank/DDBJ databases">
        <title>WGS of CPCC 203550 I12A-02606.</title>
        <authorList>
            <person name="Jiang Z."/>
        </authorList>
    </citation>
    <scope>NUCLEOTIDE SEQUENCE [LARGE SCALE GENOMIC DNA]</scope>
    <source>
        <strain evidence="2 3">I12A-02606</strain>
    </source>
</reference>
<proteinExistence type="predicted"/>
<accession>A0A6P0G9Q7</accession>
<dbReference type="InterPro" id="IPR007569">
    <property type="entry name" value="DUF559"/>
</dbReference>
<gene>
    <name evidence="2" type="ORF">GCU54_02665</name>
</gene>
<comment type="caution">
    <text evidence="2">The sequence shown here is derived from an EMBL/GenBank/DDBJ whole genome shotgun (WGS) entry which is preliminary data.</text>
</comment>
<dbReference type="InterPro" id="IPR011335">
    <property type="entry name" value="Restrct_endonuc-II-like"/>
</dbReference>